<accession>A0A448WCR6</accession>
<comment type="caution">
    <text evidence="2">The sequence shown here is derived from an EMBL/GenBank/DDBJ whole genome shotgun (WGS) entry which is preliminary data.</text>
</comment>
<dbReference type="AlphaFoldDB" id="A0A448WCR6"/>
<organism evidence="2 3">
    <name type="scientific">Protopolystoma xenopodis</name>
    <dbReference type="NCBI Taxonomy" id="117903"/>
    <lineage>
        <taxon>Eukaryota</taxon>
        <taxon>Metazoa</taxon>
        <taxon>Spiralia</taxon>
        <taxon>Lophotrochozoa</taxon>
        <taxon>Platyhelminthes</taxon>
        <taxon>Monogenea</taxon>
        <taxon>Polyopisthocotylea</taxon>
        <taxon>Polystomatidea</taxon>
        <taxon>Polystomatidae</taxon>
        <taxon>Protopolystoma</taxon>
    </lineage>
</organism>
<gene>
    <name evidence="2" type="ORF">PXEA_LOCUS2025</name>
</gene>
<proteinExistence type="predicted"/>
<feature type="compositionally biased region" description="Basic and acidic residues" evidence="1">
    <location>
        <begin position="194"/>
        <end position="205"/>
    </location>
</feature>
<name>A0A448WCR6_9PLAT</name>
<reference evidence="2" key="1">
    <citation type="submission" date="2018-11" db="EMBL/GenBank/DDBJ databases">
        <authorList>
            <consortium name="Pathogen Informatics"/>
        </authorList>
    </citation>
    <scope>NUCLEOTIDE SEQUENCE</scope>
</reference>
<keyword evidence="3" id="KW-1185">Reference proteome</keyword>
<feature type="region of interest" description="Disordered" evidence="1">
    <location>
        <begin position="187"/>
        <end position="221"/>
    </location>
</feature>
<feature type="region of interest" description="Disordered" evidence="1">
    <location>
        <begin position="342"/>
        <end position="401"/>
    </location>
</feature>
<dbReference type="Proteomes" id="UP000784294">
    <property type="component" value="Unassembled WGS sequence"/>
</dbReference>
<dbReference type="EMBL" id="CAAALY010004320">
    <property type="protein sequence ID" value="VEL08585.1"/>
    <property type="molecule type" value="Genomic_DNA"/>
</dbReference>
<feature type="region of interest" description="Disordered" evidence="1">
    <location>
        <begin position="413"/>
        <end position="437"/>
    </location>
</feature>
<evidence type="ECO:0000256" key="1">
    <source>
        <dbReference type="SAM" id="MobiDB-lite"/>
    </source>
</evidence>
<evidence type="ECO:0000313" key="2">
    <source>
        <dbReference type="EMBL" id="VEL08585.1"/>
    </source>
</evidence>
<protein>
    <submittedName>
        <fullName evidence="2">Uncharacterized protein</fullName>
    </submittedName>
</protein>
<evidence type="ECO:0000313" key="3">
    <source>
        <dbReference type="Proteomes" id="UP000784294"/>
    </source>
</evidence>
<sequence length="544" mass="59545">MSCSDYVRHMTDEGSARILCGRRLVRRGRIRTNLQPQVQDNPPTASAISFLYNIISFFPLLPTSFFPTNQSNRSAFFSRSTESIFQSRHFRRRLQSVSLPSSNSIQQQPTCPGVVITLAPEDEDRDTESPPLMLPTFEGPRLSEAHNEEDNGVEMSGKANQVEMTMGAEKSPNGKMEMMNPAKNCQFGLSGDTRSVDVRVPDERSSPPGACQPDFQPPSSQGPLFGAAFEVARDRMLREQRTDEASQLPLGRTGTFPDQHLSLPAFFMRRLPLPLPFHSPTSLDQNRLSHRPVSFVCPPVVRAPTLAPCHKHMFCPIAHPPPASLIPLPLLSISAYSHPPVWSPTSPAPNEAAGFCEKHKPSQTPPQRLSQSGGPGSSLKMPARVAARAHSQMAASTSPIVSSADLPRLASSEASGNMSATMRRDEGGLDGQAVAKPDRGEFDVRPFRATLGKDRQVCRLAREDGALFEAESRQPGAEDRNVKPSVERLEAGVLTGLEAQPPLATPTFRTDKQLASGDIARLLKKETPLSDIQRAYSDNHLWPA</sequence>